<proteinExistence type="predicted"/>
<gene>
    <name evidence="2" type="ORF">F444_09265</name>
</gene>
<evidence type="ECO:0000313" key="2">
    <source>
        <dbReference type="EMBL" id="ETO75089.1"/>
    </source>
</evidence>
<dbReference type="OrthoDB" id="133225at2759"/>
<name>A0A081A878_PHYNI</name>
<dbReference type="Proteomes" id="UP000028582">
    <property type="component" value="Unassembled WGS sequence"/>
</dbReference>
<protein>
    <submittedName>
        <fullName evidence="2">Uncharacterized protein</fullName>
    </submittedName>
</protein>
<evidence type="ECO:0000313" key="3">
    <source>
        <dbReference type="Proteomes" id="UP000028582"/>
    </source>
</evidence>
<organism evidence="2 3">
    <name type="scientific">Phytophthora nicotianae P1976</name>
    <dbReference type="NCBI Taxonomy" id="1317066"/>
    <lineage>
        <taxon>Eukaryota</taxon>
        <taxon>Sar</taxon>
        <taxon>Stramenopiles</taxon>
        <taxon>Oomycota</taxon>
        <taxon>Peronosporomycetes</taxon>
        <taxon>Peronosporales</taxon>
        <taxon>Peronosporaceae</taxon>
        <taxon>Phytophthora</taxon>
    </lineage>
</organism>
<dbReference type="AlphaFoldDB" id="A0A081A878"/>
<dbReference type="EMBL" id="ANJA01001723">
    <property type="protein sequence ID" value="ETO75089.1"/>
    <property type="molecule type" value="Genomic_DNA"/>
</dbReference>
<accession>A0A081A878</accession>
<evidence type="ECO:0000256" key="1">
    <source>
        <dbReference type="SAM" id="MobiDB-lite"/>
    </source>
</evidence>
<comment type="caution">
    <text evidence="2">The sequence shown here is derived from an EMBL/GenBank/DDBJ whole genome shotgun (WGS) entry which is preliminary data.</text>
</comment>
<reference evidence="2 3" key="1">
    <citation type="submission" date="2013-11" db="EMBL/GenBank/DDBJ databases">
        <title>The Genome Sequence of Phytophthora parasitica P1976.</title>
        <authorList>
            <consortium name="The Broad Institute Genomics Platform"/>
            <person name="Russ C."/>
            <person name="Tyler B."/>
            <person name="Panabieres F."/>
            <person name="Shan W."/>
            <person name="Tripathy S."/>
            <person name="Grunwald N."/>
            <person name="Machado M."/>
            <person name="Johnson C.S."/>
            <person name="Walker B."/>
            <person name="Young S."/>
            <person name="Zeng Q."/>
            <person name="Gargeya S."/>
            <person name="Fitzgerald M."/>
            <person name="Haas B."/>
            <person name="Abouelleil A."/>
            <person name="Allen A.W."/>
            <person name="Alvarado L."/>
            <person name="Arachchi H.M."/>
            <person name="Berlin A.M."/>
            <person name="Chapman S.B."/>
            <person name="Gainer-Dewar J."/>
            <person name="Goldberg J."/>
            <person name="Griggs A."/>
            <person name="Gujja S."/>
            <person name="Hansen M."/>
            <person name="Howarth C."/>
            <person name="Imamovic A."/>
            <person name="Ireland A."/>
            <person name="Larimer J."/>
            <person name="McCowan C."/>
            <person name="Murphy C."/>
            <person name="Pearson M."/>
            <person name="Poon T.W."/>
            <person name="Priest M."/>
            <person name="Roberts A."/>
            <person name="Saif S."/>
            <person name="Shea T."/>
            <person name="Sisk P."/>
            <person name="Sykes S."/>
            <person name="Wortman J."/>
            <person name="Nusbaum C."/>
            <person name="Birren B."/>
        </authorList>
    </citation>
    <scope>NUCLEOTIDE SEQUENCE [LARGE SCALE GENOMIC DNA]</scope>
    <source>
        <strain evidence="2 3">P1976</strain>
    </source>
</reference>
<feature type="region of interest" description="Disordered" evidence="1">
    <location>
        <begin position="95"/>
        <end position="120"/>
    </location>
</feature>
<sequence>MFGYQGPMAPKVALPAPASTPAGMAMAAIPSYGGVTIQPPITPTAGWNSGGMLPAWSAAPATQTPTSMGGLGIGRTFSGQRGSYQAHSVYAQGPVMNRTHDHGGNWNASGTERADSGHPN</sequence>